<evidence type="ECO:0000313" key="1">
    <source>
        <dbReference type="EMBL" id="EAT13880.1"/>
    </source>
</evidence>
<dbReference type="RefSeq" id="WP_007017301.1">
    <property type="nucleotide sequence ID" value="NZ_CH724113.1"/>
</dbReference>
<protein>
    <submittedName>
        <fullName evidence="1">Uncharacterized protein</fullName>
    </submittedName>
</protein>
<organism evidence="1 2">
    <name type="scientific">Bermanella marisrubri</name>
    <dbReference type="NCBI Taxonomy" id="207949"/>
    <lineage>
        <taxon>Bacteria</taxon>
        <taxon>Pseudomonadati</taxon>
        <taxon>Pseudomonadota</taxon>
        <taxon>Gammaproteobacteria</taxon>
        <taxon>Oceanospirillales</taxon>
        <taxon>Oceanospirillaceae</taxon>
        <taxon>Bermanella</taxon>
    </lineage>
</organism>
<accession>Q1N5R2</accession>
<comment type="caution">
    <text evidence="1">The sequence shown here is derived from an EMBL/GenBank/DDBJ whole genome shotgun (WGS) entry which is preliminary data.</text>
</comment>
<keyword evidence="2" id="KW-1185">Reference proteome</keyword>
<name>Q1N5R2_9GAMM</name>
<gene>
    <name evidence="1" type="ORF">RED65_10819</name>
</gene>
<dbReference type="STRING" id="207949.RED65_10819"/>
<evidence type="ECO:0000313" key="2">
    <source>
        <dbReference type="Proteomes" id="UP000004263"/>
    </source>
</evidence>
<dbReference type="AlphaFoldDB" id="Q1N5R2"/>
<sequence>MQVAMAKNGLTREQTIEEYLPIFQGFAKCKKLELIDEVIESDTAIISYQSTDDCVEGQVHTKKEVIYMVYEDGWKIDDNDIQELN</sequence>
<dbReference type="HOGENOM" id="CLU_2506046_0_0_6"/>
<dbReference type="EMBL" id="AAQH01000001">
    <property type="protein sequence ID" value="EAT13880.1"/>
    <property type="molecule type" value="Genomic_DNA"/>
</dbReference>
<reference evidence="1 2" key="1">
    <citation type="submission" date="2006-03" db="EMBL/GenBank/DDBJ databases">
        <authorList>
            <person name="Pinhassi J."/>
            <person name="Pedros-Alio C."/>
            <person name="Ferriera S."/>
            <person name="Johnson J."/>
            <person name="Kravitz S."/>
            <person name="Halpern A."/>
            <person name="Remington K."/>
            <person name="Beeson K."/>
            <person name="Tran B."/>
            <person name="Rogers Y.-H."/>
            <person name="Friedman R."/>
            <person name="Venter J.C."/>
        </authorList>
    </citation>
    <scope>NUCLEOTIDE SEQUENCE [LARGE SCALE GENOMIC DNA]</scope>
    <source>
        <strain evidence="1 2">RED65</strain>
    </source>
</reference>
<dbReference type="Proteomes" id="UP000004263">
    <property type="component" value="Unassembled WGS sequence"/>
</dbReference>
<proteinExistence type="predicted"/>